<name>A0A7Z0K9K8_9MICC</name>
<comment type="caution">
    <text evidence="2">The sequence shown here is derived from an EMBL/GenBank/DDBJ whole genome shotgun (WGS) entry which is preliminary data.</text>
</comment>
<keyword evidence="1" id="KW-0472">Membrane</keyword>
<keyword evidence="2" id="KW-0808">Transferase</keyword>
<dbReference type="Proteomes" id="UP000535437">
    <property type="component" value="Unassembled WGS sequence"/>
</dbReference>
<dbReference type="EMBL" id="JACCFY010000001">
    <property type="protein sequence ID" value="NYJ78801.1"/>
    <property type="molecule type" value="Genomic_DNA"/>
</dbReference>
<gene>
    <name evidence="2" type="ORF">HNR09_002212</name>
</gene>
<keyword evidence="3" id="KW-1185">Reference proteome</keyword>
<proteinExistence type="predicted"/>
<protein>
    <submittedName>
        <fullName evidence="2">Heme O synthase-like polyprenyltransferase</fullName>
    </submittedName>
</protein>
<reference evidence="2 3" key="1">
    <citation type="submission" date="2020-07" db="EMBL/GenBank/DDBJ databases">
        <title>Sequencing the genomes of 1000 actinobacteria strains.</title>
        <authorList>
            <person name="Klenk H.-P."/>
        </authorList>
    </citation>
    <scope>NUCLEOTIDE SEQUENCE [LARGE SCALE GENOMIC DNA]</scope>
    <source>
        <strain evidence="2 3">DSM 15475</strain>
    </source>
</reference>
<dbReference type="RefSeq" id="WP_179542096.1">
    <property type="nucleotide sequence ID" value="NZ_BAAALL010000001.1"/>
</dbReference>
<evidence type="ECO:0000256" key="1">
    <source>
        <dbReference type="SAM" id="Phobius"/>
    </source>
</evidence>
<dbReference type="AlphaFoldDB" id="A0A7Z0K9K8"/>
<keyword evidence="1" id="KW-1133">Transmembrane helix</keyword>
<feature type="transmembrane region" description="Helical" evidence="1">
    <location>
        <begin position="12"/>
        <end position="33"/>
    </location>
</feature>
<sequence>MNRQTKKQRNWSAAQGALSGAAFVLLGIAIASGELHLGSIVIPSSIPFGTAIMLAGAAYAVASLLTLNRRR</sequence>
<evidence type="ECO:0000313" key="2">
    <source>
        <dbReference type="EMBL" id="NYJ78801.1"/>
    </source>
</evidence>
<accession>A0A7Z0K9K8</accession>
<dbReference type="GO" id="GO:0016740">
    <property type="term" value="F:transferase activity"/>
    <property type="evidence" value="ECO:0007669"/>
    <property type="project" value="UniProtKB-KW"/>
</dbReference>
<feature type="transmembrane region" description="Helical" evidence="1">
    <location>
        <begin position="45"/>
        <end position="67"/>
    </location>
</feature>
<keyword evidence="1" id="KW-0812">Transmembrane</keyword>
<organism evidence="2 3">
    <name type="scientific">Nesterenkonia xinjiangensis</name>
    <dbReference type="NCBI Taxonomy" id="225327"/>
    <lineage>
        <taxon>Bacteria</taxon>
        <taxon>Bacillati</taxon>
        <taxon>Actinomycetota</taxon>
        <taxon>Actinomycetes</taxon>
        <taxon>Micrococcales</taxon>
        <taxon>Micrococcaceae</taxon>
        <taxon>Nesterenkonia</taxon>
    </lineage>
</organism>
<evidence type="ECO:0000313" key="3">
    <source>
        <dbReference type="Proteomes" id="UP000535437"/>
    </source>
</evidence>